<dbReference type="InterPro" id="IPR001810">
    <property type="entry name" value="F-box_dom"/>
</dbReference>
<dbReference type="EMBL" id="CM000883">
    <property type="protein sequence ID" value="KQJ87308.1"/>
    <property type="molecule type" value="Genomic_DNA"/>
</dbReference>
<dbReference type="PANTHER" id="PTHR47993">
    <property type="entry name" value="OS09G0372900 PROTEIN-RELATED"/>
    <property type="match status" value="1"/>
</dbReference>
<dbReference type="Proteomes" id="UP000008810">
    <property type="component" value="Chromosome 4"/>
</dbReference>
<keyword evidence="5" id="KW-1185">Reference proteome</keyword>
<feature type="domain" description="F-box" evidence="2">
    <location>
        <begin position="56"/>
        <end position="97"/>
    </location>
</feature>
<reference evidence="3 4" key="1">
    <citation type="journal article" date="2010" name="Nature">
        <title>Genome sequencing and analysis of the model grass Brachypodium distachyon.</title>
        <authorList>
            <consortium name="International Brachypodium Initiative"/>
        </authorList>
    </citation>
    <scope>NUCLEOTIDE SEQUENCE [LARGE SCALE GENOMIC DNA]</scope>
    <source>
        <strain evidence="3">Bd21</strain>
        <strain evidence="4">cv. Bd21</strain>
    </source>
</reference>
<gene>
    <name evidence="4" type="primary">LOC112268955</name>
    <name evidence="3" type="ORF">BRADI_4g10280v3</name>
</gene>
<dbReference type="Gramene" id="KQJ87308">
    <property type="protein sequence ID" value="KQJ87308"/>
    <property type="gene ID" value="BRADI_4g10280v3"/>
</dbReference>
<dbReference type="eggNOG" id="ENOG502S45U">
    <property type="taxonomic scope" value="Eukaryota"/>
</dbReference>
<dbReference type="PANTHER" id="PTHR47993:SF93">
    <property type="entry name" value="OS04G0195100 PROTEIN"/>
    <property type="match status" value="1"/>
</dbReference>
<dbReference type="Gene3D" id="1.20.1280.50">
    <property type="match status" value="1"/>
</dbReference>
<dbReference type="InterPro" id="IPR017451">
    <property type="entry name" value="F-box-assoc_interact_dom"/>
</dbReference>
<evidence type="ECO:0000313" key="4">
    <source>
        <dbReference type="EnsemblPlants" id="KQJ87308"/>
    </source>
</evidence>
<dbReference type="InterPro" id="IPR036047">
    <property type="entry name" value="F-box-like_dom_sf"/>
</dbReference>
<dbReference type="RefSeq" id="XP_024311113.1">
    <property type="nucleotide sequence ID" value="XM_024455345.1"/>
</dbReference>
<dbReference type="Pfam" id="PF12937">
    <property type="entry name" value="F-box-like"/>
    <property type="match status" value="1"/>
</dbReference>
<evidence type="ECO:0000256" key="1">
    <source>
        <dbReference type="SAM" id="MobiDB-lite"/>
    </source>
</evidence>
<dbReference type="InterPro" id="IPR050233">
    <property type="entry name" value="A_thaliana_F-box"/>
</dbReference>
<dbReference type="HOGENOM" id="CLU_032609_3_0_1"/>
<dbReference type="AlphaFoldDB" id="I1IJF9"/>
<name>I1IJF9_BRADI</name>
<dbReference type="OMA" id="YEREVCH"/>
<accession>I1IJF9</accession>
<evidence type="ECO:0000259" key="2">
    <source>
        <dbReference type="SMART" id="SM00256"/>
    </source>
</evidence>
<proteinExistence type="predicted"/>
<organism evidence="4">
    <name type="scientific">Brachypodium distachyon</name>
    <name type="common">Purple false brome</name>
    <name type="synonym">Trachynia distachya</name>
    <dbReference type="NCBI Taxonomy" id="15368"/>
    <lineage>
        <taxon>Eukaryota</taxon>
        <taxon>Viridiplantae</taxon>
        <taxon>Streptophyta</taxon>
        <taxon>Embryophyta</taxon>
        <taxon>Tracheophyta</taxon>
        <taxon>Spermatophyta</taxon>
        <taxon>Magnoliopsida</taxon>
        <taxon>Liliopsida</taxon>
        <taxon>Poales</taxon>
        <taxon>Poaceae</taxon>
        <taxon>BOP clade</taxon>
        <taxon>Pooideae</taxon>
        <taxon>Stipodae</taxon>
        <taxon>Brachypodieae</taxon>
        <taxon>Brachypodium</taxon>
    </lineage>
</organism>
<dbReference type="GeneID" id="112268955"/>
<protein>
    <recommendedName>
        <fullName evidence="2">F-box domain-containing protein</fullName>
    </recommendedName>
</protein>
<dbReference type="OrthoDB" id="605570at2759"/>
<reference evidence="4" key="3">
    <citation type="submission" date="2018-08" db="UniProtKB">
        <authorList>
            <consortium name="EnsemblPlants"/>
        </authorList>
    </citation>
    <scope>IDENTIFICATION</scope>
    <source>
        <strain evidence="4">cv. Bd21</strain>
    </source>
</reference>
<dbReference type="SMART" id="SM00256">
    <property type="entry name" value="FBOX"/>
    <property type="match status" value="1"/>
</dbReference>
<dbReference type="EnsemblPlants" id="KQJ87308">
    <property type="protein sequence ID" value="KQJ87308"/>
    <property type="gene ID" value="BRADI_4g10280v3"/>
</dbReference>
<evidence type="ECO:0000313" key="5">
    <source>
        <dbReference type="Proteomes" id="UP000008810"/>
    </source>
</evidence>
<dbReference type="NCBIfam" id="TIGR01640">
    <property type="entry name" value="F_box_assoc_1"/>
    <property type="match status" value="1"/>
</dbReference>
<reference evidence="3" key="2">
    <citation type="submission" date="2017-06" db="EMBL/GenBank/DDBJ databases">
        <title>WGS assembly of Brachypodium distachyon.</title>
        <authorList>
            <consortium name="The International Brachypodium Initiative"/>
            <person name="Lucas S."/>
            <person name="Harmon-Smith M."/>
            <person name="Lail K."/>
            <person name="Tice H."/>
            <person name="Grimwood J."/>
            <person name="Bruce D."/>
            <person name="Barry K."/>
            <person name="Shu S."/>
            <person name="Lindquist E."/>
            <person name="Wang M."/>
            <person name="Pitluck S."/>
            <person name="Vogel J.P."/>
            <person name="Garvin D.F."/>
            <person name="Mockler T.C."/>
            <person name="Schmutz J."/>
            <person name="Rokhsar D."/>
            <person name="Bevan M.W."/>
        </authorList>
    </citation>
    <scope>NUCLEOTIDE SEQUENCE</scope>
    <source>
        <strain evidence="3">Bd21</strain>
    </source>
</reference>
<sequence length="449" mass="49022">MAEDGGGGGGGGGGSSSSGCGARDGARPVLVVSLPTHRNPRSAPATEPQGRSTAVLPVEIVVWEILVHLPAAAVLRCRAVCRSWRRLTSRADFLFAHHGRQPSLPLVMLQGGSITDPRAGSEPGPGRRVLGIDDHNDAGGGGARRRFKVHGSCDGLLLLSVSDGRFSVCNPATRQHAPLTGLTNAVAVGAIVEAMYPHGPSGEYRVLYWKKGRHLTDHDTVCYVSVVPWGRKPRRIGAPAAFPGMKLGGVACDWRTTVNNSRPPVLFRGCLHWDPGRSPHATIVVFDTVAESFRRMRRPAAATGYCTRLHDMGESIGLTCFEDCRMVAKIWVPEDHEGAVWSLKYRIKFPVESMYNFGDTEHLVLSHKGDMLVQNYFGCCMFHCDSNGKLIQEFRWELWGSSITGLLFKESLIKHAFFPKQGGACVGQLNFFPKQDGARVGQPNFFRWL</sequence>
<feature type="compositionally biased region" description="Gly residues" evidence="1">
    <location>
        <begin position="1"/>
        <end position="16"/>
    </location>
</feature>
<evidence type="ECO:0000313" key="3">
    <source>
        <dbReference type="EMBL" id="KQJ87308.1"/>
    </source>
</evidence>
<dbReference type="SUPFAM" id="SSF81383">
    <property type="entry name" value="F-box domain"/>
    <property type="match status" value="1"/>
</dbReference>
<feature type="region of interest" description="Disordered" evidence="1">
    <location>
        <begin position="1"/>
        <end position="23"/>
    </location>
</feature>